<reference evidence="1 2" key="2">
    <citation type="journal article" date="2022" name="Mol. Ecol. Resour.">
        <title>The genomes of chicory, endive, great burdock and yacon provide insights into Asteraceae paleo-polyploidization history and plant inulin production.</title>
        <authorList>
            <person name="Fan W."/>
            <person name="Wang S."/>
            <person name="Wang H."/>
            <person name="Wang A."/>
            <person name="Jiang F."/>
            <person name="Liu H."/>
            <person name="Zhao H."/>
            <person name="Xu D."/>
            <person name="Zhang Y."/>
        </authorList>
    </citation>
    <scope>NUCLEOTIDE SEQUENCE [LARGE SCALE GENOMIC DNA]</scope>
    <source>
        <strain evidence="2">cv. Niubang</strain>
    </source>
</reference>
<dbReference type="EMBL" id="CM042059">
    <property type="protein sequence ID" value="KAI3680982.1"/>
    <property type="molecule type" value="Genomic_DNA"/>
</dbReference>
<organism evidence="1 2">
    <name type="scientific">Arctium lappa</name>
    <name type="common">Greater burdock</name>
    <name type="synonym">Lappa major</name>
    <dbReference type="NCBI Taxonomy" id="4217"/>
    <lineage>
        <taxon>Eukaryota</taxon>
        <taxon>Viridiplantae</taxon>
        <taxon>Streptophyta</taxon>
        <taxon>Embryophyta</taxon>
        <taxon>Tracheophyta</taxon>
        <taxon>Spermatophyta</taxon>
        <taxon>Magnoliopsida</taxon>
        <taxon>eudicotyledons</taxon>
        <taxon>Gunneridae</taxon>
        <taxon>Pentapetalae</taxon>
        <taxon>asterids</taxon>
        <taxon>campanulids</taxon>
        <taxon>Asterales</taxon>
        <taxon>Asteraceae</taxon>
        <taxon>Carduoideae</taxon>
        <taxon>Cardueae</taxon>
        <taxon>Arctiinae</taxon>
        <taxon>Arctium</taxon>
    </lineage>
</organism>
<sequence>MAIMAMAMGSKAHNASQVGLLRRFRLDRKEAESNSVSICHVRTFYGESRATKPPSTSLMRLQHVRSLFPLTCHINLRSLKPKKVNHKNTLLLLLSLSLSLSKSCKPIYPSPRTTSA</sequence>
<protein>
    <submittedName>
        <fullName evidence="1">Uncharacterized protein</fullName>
    </submittedName>
</protein>
<name>A0ACB8Y6M5_ARCLA</name>
<keyword evidence="2" id="KW-1185">Reference proteome</keyword>
<accession>A0ACB8Y6M5</accession>
<reference evidence="2" key="1">
    <citation type="journal article" date="2022" name="Mol. Ecol. Resour.">
        <title>The genomes of chicory, endive, great burdock and yacon provide insights into Asteraceae palaeo-polyploidization history and plant inulin production.</title>
        <authorList>
            <person name="Fan W."/>
            <person name="Wang S."/>
            <person name="Wang H."/>
            <person name="Wang A."/>
            <person name="Jiang F."/>
            <person name="Liu H."/>
            <person name="Zhao H."/>
            <person name="Xu D."/>
            <person name="Zhang Y."/>
        </authorList>
    </citation>
    <scope>NUCLEOTIDE SEQUENCE [LARGE SCALE GENOMIC DNA]</scope>
    <source>
        <strain evidence="2">cv. Niubang</strain>
    </source>
</reference>
<comment type="caution">
    <text evidence="1">The sequence shown here is derived from an EMBL/GenBank/DDBJ whole genome shotgun (WGS) entry which is preliminary data.</text>
</comment>
<dbReference type="Proteomes" id="UP001055879">
    <property type="component" value="Linkage Group LG13"/>
</dbReference>
<evidence type="ECO:0000313" key="1">
    <source>
        <dbReference type="EMBL" id="KAI3680982.1"/>
    </source>
</evidence>
<gene>
    <name evidence="1" type="ORF">L6452_35762</name>
</gene>
<proteinExistence type="predicted"/>
<evidence type="ECO:0000313" key="2">
    <source>
        <dbReference type="Proteomes" id="UP001055879"/>
    </source>
</evidence>